<feature type="transmembrane region" description="Helical" evidence="1">
    <location>
        <begin position="457"/>
        <end position="479"/>
    </location>
</feature>
<feature type="transmembrane region" description="Helical" evidence="1">
    <location>
        <begin position="51"/>
        <end position="70"/>
    </location>
</feature>
<organism evidence="2 3">
    <name type="scientific">Flaviflexus salsibiostraticola</name>
    <dbReference type="NCBI Taxonomy" id="1282737"/>
    <lineage>
        <taxon>Bacteria</taxon>
        <taxon>Bacillati</taxon>
        <taxon>Actinomycetota</taxon>
        <taxon>Actinomycetes</taxon>
        <taxon>Actinomycetales</taxon>
        <taxon>Actinomycetaceae</taxon>
        <taxon>Flaviflexus</taxon>
    </lineage>
</organism>
<feature type="transmembrane region" description="Helical" evidence="1">
    <location>
        <begin position="193"/>
        <end position="216"/>
    </location>
</feature>
<feature type="transmembrane region" description="Helical" evidence="1">
    <location>
        <begin position="427"/>
        <end position="450"/>
    </location>
</feature>
<reference evidence="2 3" key="1">
    <citation type="submission" date="2018-12" db="EMBL/GenBank/DDBJ databases">
        <title>Complete genome sequence of Flaviflexus salsibiostraticola KCTC 33148.</title>
        <authorList>
            <person name="Bae J.-W."/>
        </authorList>
    </citation>
    <scope>NUCLEOTIDE SEQUENCE [LARGE SCALE GENOMIC DNA]</scope>
    <source>
        <strain evidence="2 3">KCTC 33148</strain>
    </source>
</reference>
<evidence type="ECO:0000256" key="1">
    <source>
        <dbReference type="SAM" id="Phobius"/>
    </source>
</evidence>
<keyword evidence="1" id="KW-0472">Membrane</keyword>
<feature type="transmembrane region" description="Helical" evidence="1">
    <location>
        <begin position="499"/>
        <end position="522"/>
    </location>
</feature>
<dbReference type="AlphaFoldDB" id="A0A3Q8WV19"/>
<sequence length="529" mass="55759">MSALTGAGPLLHTSLRHERRSFAPWIALATLLSTSSVLFYPVIFPNLVDRLALAVAVGSNPALGLLFGPAFDLSTADGFNAWRSLALAGFLTAIGAIFTVVRTTRGQEDSGQAELLASGVMGRGTRLATGVGLGLLGALAVGLIAGIATGLCGGGWESSMLLAATFTATGWMFTGIAAITAQLGADSRTASSLAVGTLAVLFLLRGFAYSHSAPSWTIWANPLGWMTETRPASGDHWWPLLLALALTVVTLTIAFALQARRDFGQGAIPSRPGPARGRVRSTWRLALRINTGPLLTWTIAFIALGTVFGYFTTSIHDILREDSAVARVLAAGATTPEELTAAFIVTILSLVGILAAIPGVQTMLRVRTEEIEDRVEPLLAGAISRPRYYAGNVLIALIAPTAYTLIAGTAIAWLASGADIGVGFADTLLQAVVTVPAVWTVVAISIAVIGAHPSAPIAAWAGVLLSYVLTILGPTFKLWDSILAISPFWHVPRVTETDPAWWGLVWISIPTFLFITIGFVGFRRRDLAR</sequence>
<name>A0A3Q8WV19_9ACTO</name>
<feature type="transmembrane region" description="Helical" evidence="1">
    <location>
        <begin position="127"/>
        <end position="148"/>
    </location>
</feature>
<keyword evidence="3" id="KW-1185">Reference proteome</keyword>
<dbReference type="KEGG" id="fsl:EJO69_05385"/>
<keyword evidence="1" id="KW-1133">Transmembrane helix</keyword>
<dbReference type="OrthoDB" id="2014935at2"/>
<dbReference type="EMBL" id="CP034438">
    <property type="protein sequence ID" value="AZN29801.1"/>
    <property type="molecule type" value="Genomic_DNA"/>
</dbReference>
<feature type="transmembrane region" description="Helical" evidence="1">
    <location>
        <begin position="22"/>
        <end position="44"/>
    </location>
</feature>
<keyword evidence="1" id="KW-0812">Transmembrane</keyword>
<feature type="transmembrane region" description="Helical" evidence="1">
    <location>
        <begin position="236"/>
        <end position="257"/>
    </location>
</feature>
<feature type="transmembrane region" description="Helical" evidence="1">
    <location>
        <begin position="393"/>
        <end position="415"/>
    </location>
</feature>
<evidence type="ECO:0000313" key="2">
    <source>
        <dbReference type="EMBL" id="AZN29801.1"/>
    </source>
</evidence>
<dbReference type="RefSeq" id="WP_126040001.1">
    <property type="nucleotide sequence ID" value="NZ_CP034438.1"/>
</dbReference>
<accession>A0A3Q8WV19</accession>
<feature type="transmembrane region" description="Helical" evidence="1">
    <location>
        <begin position="294"/>
        <end position="319"/>
    </location>
</feature>
<feature type="transmembrane region" description="Helical" evidence="1">
    <location>
        <begin position="82"/>
        <end position="101"/>
    </location>
</feature>
<gene>
    <name evidence="2" type="ORF">EJO69_05385</name>
</gene>
<feature type="transmembrane region" description="Helical" evidence="1">
    <location>
        <begin position="339"/>
        <end position="357"/>
    </location>
</feature>
<evidence type="ECO:0000313" key="3">
    <source>
        <dbReference type="Proteomes" id="UP000270021"/>
    </source>
</evidence>
<feature type="transmembrane region" description="Helical" evidence="1">
    <location>
        <begin position="160"/>
        <end position="181"/>
    </location>
</feature>
<dbReference type="Proteomes" id="UP000270021">
    <property type="component" value="Chromosome"/>
</dbReference>
<proteinExistence type="predicted"/>
<protein>
    <submittedName>
        <fullName evidence="2">Multidrug ABC transporter permease</fullName>
    </submittedName>
</protein>